<dbReference type="GO" id="GO:0005829">
    <property type="term" value="C:cytosol"/>
    <property type="evidence" value="ECO:0007669"/>
    <property type="project" value="TreeGrafter"/>
</dbReference>
<sequence>MSYEAYMNDFSEKLFQEFDLTAKKLNLSKKIDDLLNGEKVNLSEDQSAIHSQVRNLKKHYPKSMDLIDSRINSDLGWEIVVLGIGGSFEGTKLLTECFNINLNKRDVGSTNETPRDPIFITGSDPEEIKFKLNNFDLIKEKTFFFVVSKSFTTDETLESLKYALEWSGDPKNFAAITANPKAAEQYNFLKIIELEPEIGGRYSIWSCASYPANIKMGDSAFESFLEGGARADKDLVKDQDYLGFLKRLSFSDIWLNNVKSKKTRAVLSYSWRLRSFADYVQQLEMESLGKQPNKNSEFKATGQIIFGGYGPTAQHSYFQLLHQGTQNICADILAVQEDPSSLAYAQAITQAKLLSSGADDLLKESEKINGDVP</sequence>
<evidence type="ECO:0000256" key="2">
    <source>
        <dbReference type="ARBA" id="ARBA00023152"/>
    </source>
</evidence>
<organism evidence="4">
    <name type="scientific">marine metagenome</name>
    <dbReference type="NCBI Taxonomy" id="408172"/>
    <lineage>
        <taxon>unclassified sequences</taxon>
        <taxon>metagenomes</taxon>
        <taxon>ecological metagenomes</taxon>
    </lineage>
</organism>
<keyword evidence="3" id="KW-0413">Isomerase</keyword>
<dbReference type="PRINTS" id="PR00662">
    <property type="entry name" value="G6PISOMERASE"/>
</dbReference>
<dbReference type="Gene3D" id="3.40.50.10490">
    <property type="entry name" value="Glucose-6-phosphate isomerase like protein, domain 1"/>
    <property type="match status" value="3"/>
</dbReference>
<proteinExistence type="predicted"/>
<name>A0A382HCI7_9ZZZZ</name>
<dbReference type="AlphaFoldDB" id="A0A382HCI7"/>
<dbReference type="CDD" id="cd05016">
    <property type="entry name" value="SIS_PGI_2"/>
    <property type="match status" value="1"/>
</dbReference>
<dbReference type="GO" id="GO:0006096">
    <property type="term" value="P:glycolytic process"/>
    <property type="evidence" value="ECO:0007669"/>
    <property type="project" value="UniProtKB-KW"/>
</dbReference>
<evidence type="ECO:0000256" key="3">
    <source>
        <dbReference type="ARBA" id="ARBA00023235"/>
    </source>
</evidence>
<dbReference type="GO" id="GO:0006094">
    <property type="term" value="P:gluconeogenesis"/>
    <property type="evidence" value="ECO:0007669"/>
    <property type="project" value="UniProtKB-KW"/>
</dbReference>
<evidence type="ECO:0000256" key="1">
    <source>
        <dbReference type="ARBA" id="ARBA00022432"/>
    </source>
</evidence>
<gene>
    <name evidence="4" type="ORF">METZ01_LOCUS237850</name>
</gene>
<accession>A0A382HCI7</accession>
<evidence type="ECO:0000313" key="4">
    <source>
        <dbReference type="EMBL" id="SVB84996.1"/>
    </source>
</evidence>
<dbReference type="PROSITE" id="PS51463">
    <property type="entry name" value="P_GLUCOSE_ISOMERASE_3"/>
    <property type="match status" value="1"/>
</dbReference>
<dbReference type="PANTHER" id="PTHR11469:SF1">
    <property type="entry name" value="GLUCOSE-6-PHOSPHATE ISOMERASE"/>
    <property type="match status" value="1"/>
</dbReference>
<protein>
    <submittedName>
        <fullName evidence="4">Uncharacterized protein</fullName>
    </submittedName>
</protein>
<dbReference type="GO" id="GO:0048029">
    <property type="term" value="F:monosaccharide binding"/>
    <property type="evidence" value="ECO:0007669"/>
    <property type="project" value="TreeGrafter"/>
</dbReference>
<dbReference type="InterPro" id="IPR001672">
    <property type="entry name" value="G6P_Isomerase"/>
</dbReference>
<dbReference type="PANTHER" id="PTHR11469">
    <property type="entry name" value="GLUCOSE-6-PHOSPHATE ISOMERASE"/>
    <property type="match status" value="1"/>
</dbReference>
<dbReference type="InterPro" id="IPR046348">
    <property type="entry name" value="SIS_dom_sf"/>
</dbReference>
<dbReference type="GO" id="GO:0051156">
    <property type="term" value="P:glucose 6-phosphate metabolic process"/>
    <property type="evidence" value="ECO:0007669"/>
    <property type="project" value="TreeGrafter"/>
</dbReference>
<keyword evidence="1" id="KW-0312">Gluconeogenesis</keyword>
<dbReference type="Pfam" id="PF00342">
    <property type="entry name" value="PGI"/>
    <property type="match status" value="1"/>
</dbReference>
<dbReference type="EMBL" id="UINC01060465">
    <property type="protein sequence ID" value="SVB84996.1"/>
    <property type="molecule type" value="Genomic_DNA"/>
</dbReference>
<keyword evidence="2" id="KW-0324">Glycolysis</keyword>
<reference evidence="4" key="1">
    <citation type="submission" date="2018-05" db="EMBL/GenBank/DDBJ databases">
        <authorList>
            <person name="Lanie J.A."/>
            <person name="Ng W.-L."/>
            <person name="Kazmierczak K.M."/>
            <person name="Andrzejewski T.M."/>
            <person name="Davidsen T.M."/>
            <person name="Wayne K.J."/>
            <person name="Tettelin H."/>
            <person name="Glass J.I."/>
            <person name="Rusch D."/>
            <person name="Podicherti R."/>
            <person name="Tsui H.-C.T."/>
            <person name="Winkler M.E."/>
        </authorList>
    </citation>
    <scope>NUCLEOTIDE SEQUENCE</scope>
</reference>
<feature type="non-terminal residue" evidence="4">
    <location>
        <position position="373"/>
    </location>
</feature>
<dbReference type="GO" id="GO:0097367">
    <property type="term" value="F:carbohydrate derivative binding"/>
    <property type="evidence" value="ECO:0007669"/>
    <property type="project" value="InterPro"/>
</dbReference>
<dbReference type="SUPFAM" id="SSF53697">
    <property type="entry name" value="SIS domain"/>
    <property type="match status" value="1"/>
</dbReference>
<dbReference type="InterPro" id="IPR035482">
    <property type="entry name" value="SIS_PGI_2"/>
</dbReference>
<dbReference type="GO" id="GO:0004347">
    <property type="term" value="F:glucose-6-phosphate isomerase activity"/>
    <property type="evidence" value="ECO:0007669"/>
    <property type="project" value="InterPro"/>
</dbReference>